<protein>
    <recommendedName>
        <fullName evidence="7 8">UDP-N-acetylmuramoylalanine--D-glutamate ligase</fullName>
        <ecNumber evidence="7 8">6.3.2.9</ecNumber>
    </recommendedName>
    <alternativeName>
        <fullName evidence="7">D-glutamic acid-adding enzyme</fullName>
    </alternativeName>
    <alternativeName>
        <fullName evidence="7">UDP-N-acetylmuramoyl-L-alanyl-D-glutamate synthetase</fullName>
    </alternativeName>
</protein>
<sequence>MKRLVILGGGESGVGTALLGKAKGYEVFVSDKGKIAEKYKDVLINNEIDWEEEKHTEALILNADVVMKSPGIPEKVEMVQKLFQKGIPVISEIEFASAFTNANIIGITGSNGKTTTATWTDYVLKNGGLNVSLAGNIGDSFAKEVLKDEAEHYVLELSSFQLDGIESFRPHIAVLTNITPDHLDRYDYKYENYIASKFSITKNQTEEDYFIYDADNPTIAEWIEKFEIKAKKLPLTFQQKVKEGAYADEQNIIVKIEDNEFIMAREDLALKGEHNTKNAMAASTVAQLLKIRKQTIRESMGSFQGVEHRLEKVLKINNVQYINDSKATNINATYYALESVSAETIWIVGGVDKGNKYEELLPLVNEKVKAIICLGVDNARIKEVFSNCVENLVETQSMKEAVQLAYHLGNPGDTVLLSPACASFDLFQNYEDRGRQFKDNVRNL</sequence>
<dbReference type="RefSeq" id="WP_027884335.1">
    <property type="nucleotide sequence ID" value="NZ_BMWY01000003.1"/>
</dbReference>
<evidence type="ECO:0000256" key="5">
    <source>
        <dbReference type="ARBA" id="ARBA00022741"/>
    </source>
</evidence>
<dbReference type="Gene3D" id="3.40.50.720">
    <property type="entry name" value="NAD(P)-binding Rossmann-like Domain"/>
    <property type="match status" value="1"/>
</dbReference>
<proteinExistence type="inferred from homology"/>
<dbReference type="SUPFAM" id="SSF53244">
    <property type="entry name" value="MurD-like peptide ligases, peptide-binding domain"/>
    <property type="match status" value="1"/>
</dbReference>
<organism evidence="11 12">
    <name type="scientific">Mesonia mobilis</name>
    <dbReference type="NCBI Taxonomy" id="369791"/>
    <lineage>
        <taxon>Bacteria</taxon>
        <taxon>Pseudomonadati</taxon>
        <taxon>Bacteroidota</taxon>
        <taxon>Flavobacteriia</taxon>
        <taxon>Flavobacteriales</taxon>
        <taxon>Flavobacteriaceae</taxon>
        <taxon>Mesonia</taxon>
    </lineage>
</organism>
<dbReference type="GO" id="GO:0016874">
    <property type="term" value="F:ligase activity"/>
    <property type="evidence" value="ECO:0007669"/>
    <property type="project" value="UniProtKB-KW"/>
</dbReference>
<keyword evidence="6 7" id="KW-0067">ATP-binding</keyword>
<evidence type="ECO:0000313" key="12">
    <source>
        <dbReference type="Proteomes" id="UP000615593"/>
    </source>
</evidence>
<dbReference type="GeneID" id="94369133"/>
<evidence type="ECO:0000256" key="7">
    <source>
        <dbReference type="HAMAP-Rule" id="MF_00639"/>
    </source>
</evidence>
<dbReference type="Pfam" id="PF08245">
    <property type="entry name" value="Mur_ligase_M"/>
    <property type="match status" value="1"/>
</dbReference>
<feature type="binding site" evidence="7">
    <location>
        <begin position="109"/>
        <end position="115"/>
    </location>
    <ligand>
        <name>ATP</name>
        <dbReference type="ChEBI" id="CHEBI:30616"/>
    </ligand>
</feature>
<evidence type="ECO:0000259" key="10">
    <source>
        <dbReference type="Pfam" id="PF08245"/>
    </source>
</evidence>
<gene>
    <name evidence="7 11" type="primary">murD</name>
    <name evidence="11" type="ORF">GCM10008088_14650</name>
</gene>
<dbReference type="PANTHER" id="PTHR43692">
    <property type="entry name" value="UDP-N-ACETYLMURAMOYLALANINE--D-GLUTAMATE LIGASE"/>
    <property type="match status" value="1"/>
</dbReference>
<comment type="subcellular location">
    <subcellularLocation>
        <location evidence="1 7 8">Cytoplasm</location>
    </subcellularLocation>
</comment>
<dbReference type="HAMAP" id="MF_00639">
    <property type="entry name" value="MurD"/>
    <property type="match status" value="1"/>
</dbReference>
<comment type="similarity">
    <text evidence="7">Belongs to the MurCDEF family.</text>
</comment>
<keyword evidence="7 8" id="KW-0132">Cell division</keyword>
<name>A0ABQ3BQ83_9FLAO</name>
<dbReference type="Gene3D" id="3.90.190.20">
    <property type="entry name" value="Mur ligase, C-terminal domain"/>
    <property type="match status" value="1"/>
</dbReference>
<evidence type="ECO:0000313" key="11">
    <source>
        <dbReference type="EMBL" id="GGZ54047.1"/>
    </source>
</evidence>
<dbReference type="SUPFAM" id="SSF53623">
    <property type="entry name" value="MurD-like peptide ligases, catalytic domain"/>
    <property type="match status" value="1"/>
</dbReference>
<comment type="pathway">
    <text evidence="2 7 8">Cell wall biogenesis; peptidoglycan biosynthesis.</text>
</comment>
<evidence type="ECO:0000259" key="9">
    <source>
        <dbReference type="Pfam" id="PF02875"/>
    </source>
</evidence>
<evidence type="ECO:0000256" key="4">
    <source>
        <dbReference type="ARBA" id="ARBA00022598"/>
    </source>
</evidence>
<dbReference type="Pfam" id="PF02875">
    <property type="entry name" value="Mur_ligase_C"/>
    <property type="match status" value="1"/>
</dbReference>
<dbReference type="InterPro" id="IPR036565">
    <property type="entry name" value="Mur-like_cat_sf"/>
</dbReference>
<dbReference type="InterPro" id="IPR013221">
    <property type="entry name" value="Mur_ligase_cen"/>
</dbReference>
<keyword evidence="4 7" id="KW-0436">Ligase</keyword>
<comment type="catalytic activity">
    <reaction evidence="7 8">
        <text>UDP-N-acetyl-alpha-D-muramoyl-L-alanine + D-glutamate + ATP = UDP-N-acetyl-alpha-D-muramoyl-L-alanyl-D-glutamate + ADP + phosphate + H(+)</text>
        <dbReference type="Rhea" id="RHEA:16429"/>
        <dbReference type="ChEBI" id="CHEBI:15378"/>
        <dbReference type="ChEBI" id="CHEBI:29986"/>
        <dbReference type="ChEBI" id="CHEBI:30616"/>
        <dbReference type="ChEBI" id="CHEBI:43474"/>
        <dbReference type="ChEBI" id="CHEBI:83898"/>
        <dbReference type="ChEBI" id="CHEBI:83900"/>
        <dbReference type="ChEBI" id="CHEBI:456216"/>
        <dbReference type="EC" id="6.3.2.9"/>
    </reaction>
</comment>
<comment type="function">
    <text evidence="7 8">Cell wall formation. Catalyzes the addition of glutamate to the nucleotide precursor UDP-N-acetylmuramoyl-L-alanine (UMA).</text>
</comment>
<keyword evidence="3 7" id="KW-0963">Cytoplasm</keyword>
<dbReference type="Proteomes" id="UP000615593">
    <property type="component" value="Unassembled WGS sequence"/>
</dbReference>
<dbReference type="Gene3D" id="3.40.1190.10">
    <property type="entry name" value="Mur-like, catalytic domain"/>
    <property type="match status" value="1"/>
</dbReference>
<evidence type="ECO:0000256" key="1">
    <source>
        <dbReference type="ARBA" id="ARBA00004496"/>
    </source>
</evidence>
<feature type="domain" description="Mur ligase C-terminal" evidence="9">
    <location>
        <begin position="308"/>
        <end position="421"/>
    </location>
</feature>
<reference evidence="12" key="1">
    <citation type="journal article" date="2019" name="Int. J. Syst. Evol. Microbiol.">
        <title>The Global Catalogue of Microorganisms (GCM) 10K type strain sequencing project: providing services to taxonomists for standard genome sequencing and annotation.</title>
        <authorList>
            <consortium name="The Broad Institute Genomics Platform"/>
            <consortium name="The Broad Institute Genome Sequencing Center for Infectious Disease"/>
            <person name="Wu L."/>
            <person name="Ma J."/>
        </authorList>
    </citation>
    <scope>NUCLEOTIDE SEQUENCE [LARGE SCALE GENOMIC DNA]</scope>
    <source>
        <strain evidence="12">KCTC 12708</strain>
    </source>
</reference>
<keyword evidence="7 8" id="KW-0961">Cell wall biogenesis/degradation</keyword>
<evidence type="ECO:0000256" key="6">
    <source>
        <dbReference type="ARBA" id="ARBA00022840"/>
    </source>
</evidence>
<keyword evidence="5 7" id="KW-0547">Nucleotide-binding</keyword>
<dbReference type="SUPFAM" id="SSF51984">
    <property type="entry name" value="MurCD N-terminal domain"/>
    <property type="match status" value="1"/>
</dbReference>
<evidence type="ECO:0000256" key="8">
    <source>
        <dbReference type="RuleBase" id="RU003664"/>
    </source>
</evidence>
<feature type="domain" description="Mur ligase central" evidence="10">
    <location>
        <begin position="107"/>
        <end position="286"/>
    </location>
</feature>
<dbReference type="InterPro" id="IPR004101">
    <property type="entry name" value="Mur_ligase_C"/>
</dbReference>
<comment type="caution">
    <text evidence="11">The sequence shown here is derived from an EMBL/GenBank/DDBJ whole genome shotgun (WGS) entry which is preliminary data.</text>
</comment>
<keyword evidence="7 8" id="KW-0131">Cell cycle</keyword>
<dbReference type="EMBL" id="BMWY01000003">
    <property type="protein sequence ID" value="GGZ54047.1"/>
    <property type="molecule type" value="Genomic_DNA"/>
</dbReference>
<accession>A0ABQ3BQ83</accession>
<dbReference type="PANTHER" id="PTHR43692:SF1">
    <property type="entry name" value="UDP-N-ACETYLMURAMOYLALANINE--D-GLUTAMATE LIGASE"/>
    <property type="match status" value="1"/>
</dbReference>
<dbReference type="InterPro" id="IPR036615">
    <property type="entry name" value="Mur_ligase_C_dom_sf"/>
</dbReference>
<dbReference type="InterPro" id="IPR005762">
    <property type="entry name" value="MurD"/>
</dbReference>
<dbReference type="Pfam" id="PF21377">
    <property type="entry name" value="MurD_N"/>
    <property type="match status" value="1"/>
</dbReference>
<keyword evidence="12" id="KW-1185">Reference proteome</keyword>
<dbReference type="EC" id="6.3.2.9" evidence="7 8"/>
<keyword evidence="7 8" id="KW-0573">Peptidoglycan synthesis</keyword>
<keyword evidence="7 8" id="KW-0133">Cell shape</keyword>
<evidence type="ECO:0000256" key="2">
    <source>
        <dbReference type="ARBA" id="ARBA00004752"/>
    </source>
</evidence>
<dbReference type="NCBIfam" id="TIGR01087">
    <property type="entry name" value="murD"/>
    <property type="match status" value="1"/>
</dbReference>
<evidence type="ECO:0000256" key="3">
    <source>
        <dbReference type="ARBA" id="ARBA00022490"/>
    </source>
</evidence>